<comment type="subcellular location">
    <subcellularLocation>
        <location evidence="1">Cell membrane</location>
        <topology evidence="1">Multi-pass membrane protein</topology>
    </subcellularLocation>
</comment>
<dbReference type="PANTHER" id="PTHR45620:SF17">
    <property type="entry name" value="PDF RECEPTOR"/>
    <property type="match status" value="1"/>
</dbReference>
<dbReference type="GO" id="GO:0007166">
    <property type="term" value="P:cell surface receptor signaling pathway"/>
    <property type="evidence" value="ECO:0007669"/>
    <property type="project" value="InterPro"/>
</dbReference>
<keyword evidence="10" id="KW-0807">Transducer</keyword>
<organism evidence="15">
    <name type="scientific">Trichuris suis</name>
    <name type="common">pig whipworm</name>
    <dbReference type="NCBI Taxonomy" id="68888"/>
    <lineage>
        <taxon>Eukaryota</taxon>
        <taxon>Metazoa</taxon>
        <taxon>Ecdysozoa</taxon>
        <taxon>Nematoda</taxon>
        <taxon>Enoplea</taxon>
        <taxon>Dorylaimia</taxon>
        <taxon>Trichinellida</taxon>
        <taxon>Trichuridae</taxon>
        <taxon>Trichuris</taxon>
    </lineage>
</organism>
<dbReference type="PROSITE" id="PS50261">
    <property type="entry name" value="G_PROTEIN_RECEP_F2_4"/>
    <property type="match status" value="1"/>
</dbReference>
<evidence type="ECO:0008006" key="17">
    <source>
        <dbReference type="Google" id="ProtNLM"/>
    </source>
</evidence>
<dbReference type="InterPro" id="IPR017981">
    <property type="entry name" value="GPCR_2-like_7TM"/>
</dbReference>
<dbReference type="InterPro" id="IPR017983">
    <property type="entry name" value="GPCR_2_secretin-like_CS"/>
</dbReference>
<evidence type="ECO:0000256" key="3">
    <source>
        <dbReference type="ARBA" id="ARBA00022475"/>
    </source>
</evidence>
<dbReference type="GO" id="GO:0005886">
    <property type="term" value="C:plasma membrane"/>
    <property type="evidence" value="ECO:0007669"/>
    <property type="project" value="UniProtKB-SubCell"/>
</dbReference>
<feature type="transmembrane region" description="Helical" evidence="11">
    <location>
        <begin position="209"/>
        <end position="228"/>
    </location>
</feature>
<dbReference type="GO" id="GO:0008528">
    <property type="term" value="F:G protein-coupled peptide receptor activity"/>
    <property type="evidence" value="ECO:0007669"/>
    <property type="project" value="TreeGrafter"/>
</dbReference>
<dbReference type="InterPro" id="IPR036445">
    <property type="entry name" value="GPCR_2_extracell_dom_sf"/>
</dbReference>
<dbReference type="Proteomes" id="UP000030764">
    <property type="component" value="Unassembled WGS sequence"/>
</dbReference>
<reference evidence="15 16" key="1">
    <citation type="journal article" date="2014" name="Nat. Genet.">
        <title>Genome and transcriptome of the porcine whipworm Trichuris suis.</title>
        <authorList>
            <person name="Jex A.R."/>
            <person name="Nejsum P."/>
            <person name="Schwarz E.M."/>
            <person name="Hu L."/>
            <person name="Young N.D."/>
            <person name="Hall R.S."/>
            <person name="Korhonen P.K."/>
            <person name="Liao S."/>
            <person name="Thamsborg S."/>
            <person name="Xia J."/>
            <person name="Xu P."/>
            <person name="Wang S."/>
            <person name="Scheerlinck J.P."/>
            <person name="Hofmann A."/>
            <person name="Sternberg P.W."/>
            <person name="Wang J."/>
            <person name="Gasser R.B."/>
        </authorList>
    </citation>
    <scope>NUCLEOTIDE SEQUENCE [LARGE SCALE GENOMIC DNA]</scope>
    <source>
        <strain evidence="15">DCEP-RM93F</strain>
        <strain evidence="14">DCEP-RM93M</strain>
    </source>
</reference>
<accession>A0A085N652</accession>
<evidence type="ECO:0000256" key="1">
    <source>
        <dbReference type="ARBA" id="ARBA00004651"/>
    </source>
</evidence>
<feature type="transmembrane region" description="Helical" evidence="11">
    <location>
        <begin position="279"/>
        <end position="305"/>
    </location>
</feature>
<dbReference type="PROSITE" id="PS50227">
    <property type="entry name" value="G_PROTEIN_RECEP_F2_3"/>
    <property type="match status" value="1"/>
</dbReference>
<dbReference type="Pfam" id="PF02793">
    <property type="entry name" value="HRM"/>
    <property type="match status" value="1"/>
</dbReference>
<keyword evidence="7 11" id="KW-0472">Membrane</keyword>
<keyword evidence="16" id="KW-1185">Reference proteome</keyword>
<evidence type="ECO:0000256" key="5">
    <source>
        <dbReference type="ARBA" id="ARBA00022989"/>
    </source>
</evidence>
<dbReference type="Gene3D" id="4.10.1240.10">
    <property type="entry name" value="GPCR, family 2, extracellular hormone receptor domain"/>
    <property type="match status" value="1"/>
</dbReference>
<evidence type="ECO:0000259" key="13">
    <source>
        <dbReference type="PROSITE" id="PS50261"/>
    </source>
</evidence>
<keyword evidence="4 11" id="KW-0812">Transmembrane</keyword>
<dbReference type="PROSITE" id="PS00650">
    <property type="entry name" value="G_PROTEIN_RECEP_F2_2"/>
    <property type="match status" value="1"/>
</dbReference>
<proteinExistence type="inferred from homology"/>
<evidence type="ECO:0000256" key="2">
    <source>
        <dbReference type="ARBA" id="ARBA00005314"/>
    </source>
</evidence>
<dbReference type="Pfam" id="PF00002">
    <property type="entry name" value="7tm_2"/>
    <property type="match status" value="1"/>
</dbReference>
<feature type="transmembrane region" description="Helical" evidence="11">
    <location>
        <begin position="240"/>
        <end position="259"/>
    </location>
</feature>
<keyword evidence="5 11" id="KW-1133">Transmembrane helix</keyword>
<dbReference type="InterPro" id="IPR050332">
    <property type="entry name" value="GPCR_2"/>
</dbReference>
<name>A0A085N652_9BILA</name>
<evidence type="ECO:0000313" key="16">
    <source>
        <dbReference type="Proteomes" id="UP000030764"/>
    </source>
</evidence>
<evidence type="ECO:0000259" key="12">
    <source>
        <dbReference type="PROSITE" id="PS50227"/>
    </source>
</evidence>
<dbReference type="SUPFAM" id="SSF111418">
    <property type="entry name" value="Hormone receptor domain"/>
    <property type="match status" value="1"/>
</dbReference>
<feature type="transmembrane region" description="Helical" evidence="11">
    <location>
        <begin position="326"/>
        <end position="346"/>
    </location>
</feature>
<evidence type="ECO:0000256" key="11">
    <source>
        <dbReference type="SAM" id="Phobius"/>
    </source>
</evidence>
<evidence type="ECO:0000256" key="10">
    <source>
        <dbReference type="ARBA" id="ARBA00023224"/>
    </source>
</evidence>
<keyword evidence="3" id="KW-1003">Cell membrane</keyword>
<evidence type="ECO:0000256" key="4">
    <source>
        <dbReference type="ARBA" id="ARBA00022692"/>
    </source>
</evidence>
<evidence type="ECO:0000256" key="6">
    <source>
        <dbReference type="ARBA" id="ARBA00023040"/>
    </source>
</evidence>
<feature type="transmembrane region" description="Helical" evidence="11">
    <location>
        <begin position="352"/>
        <end position="379"/>
    </location>
</feature>
<dbReference type="PANTHER" id="PTHR45620">
    <property type="entry name" value="PDF RECEPTOR-LIKE PROTEIN-RELATED"/>
    <property type="match status" value="1"/>
</dbReference>
<feature type="transmembrane region" description="Helical" evidence="11">
    <location>
        <begin position="150"/>
        <end position="168"/>
    </location>
</feature>
<evidence type="ECO:0000256" key="7">
    <source>
        <dbReference type="ARBA" id="ARBA00023136"/>
    </source>
</evidence>
<sequence length="447" mass="51143">MPSSFKDCVQLLTQLGYPVWPDQSSGNLWCNATWDSVMCWPAIPANTSITRPCPSFKGLDSTRTVTKYCHSSGRWAGQSEGNFSNPSGWTNYYNCMLIDWEVIEKAQSIARGARQLEFVGLALSFVCLITAIAIFASFRRLRVFRNQLHQQLFIAILLTVTIRLILYIDQIFTSRIESVPPGQTGTTINTMNYVCEAFYAALEYGKDVAFMWMFIEGFYLHNIVVVTVFDGEPKKWKYMLAGWGIPFIHICIWLIVLLIKRSGASVEKCLGNYYLEPEFWILDGVRLLQLVVNFVFLLNIVRVLWSKVKESHSMAERQQLQKSVRAALMLIPLLGIPNIMQTIPFQPTKENIVGFAVFTYVASFFYMFQGFMIAVLYCFTNKEVVGVLKASWERYKTKHRLDQRHFSLLPKTNVANSCTVTEADTLIKKPSLHEQGKFAPLTLLEKR</sequence>
<keyword evidence="8" id="KW-0675">Receptor</keyword>
<feature type="transmembrane region" description="Helical" evidence="11">
    <location>
        <begin position="118"/>
        <end position="138"/>
    </location>
</feature>
<keyword evidence="6" id="KW-0297">G-protein coupled receptor</keyword>
<keyword evidence="9" id="KW-0325">Glycoprotein</keyword>
<gene>
    <name evidence="14" type="ORF">M513_06298</name>
    <name evidence="15" type="ORF">M514_06298</name>
</gene>
<dbReference type="EMBL" id="KL367547">
    <property type="protein sequence ID" value="KFD64948.1"/>
    <property type="molecule type" value="Genomic_DNA"/>
</dbReference>
<evidence type="ECO:0000256" key="8">
    <source>
        <dbReference type="ARBA" id="ARBA00023170"/>
    </source>
</evidence>
<feature type="domain" description="G-protein coupled receptors family 2 profile 2" evidence="13">
    <location>
        <begin position="113"/>
        <end position="381"/>
    </location>
</feature>
<dbReference type="InterPro" id="IPR000832">
    <property type="entry name" value="GPCR_2_secretin-like"/>
</dbReference>
<dbReference type="Proteomes" id="UP000030758">
    <property type="component" value="Unassembled WGS sequence"/>
</dbReference>
<dbReference type="InterPro" id="IPR001879">
    <property type="entry name" value="GPCR_2_extracellular_dom"/>
</dbReference>
<dbReference type="AlphaFoldDB" id="A0A085N652"/>
<protein>
    <recommendedName>
        <fullName evidence="17">Hormone receptor domain protein</fullName>
    </recommendedName>
</protein>
<dbReference type="SMART" id="SM00008">
    <property type="entry name" value="HormR"/>
    <property type="match status" value="1"/>
</dbReference>
<evidence type="ECO:0000256" key="9">
    <source>
        <dbReference type="ARBA" id="ARBA00023180"/>
    </source>
</evidence>
<evidence type="ECO:0000313" key="15">
    <source>
        <dbReference type="EMBL" id="KFD64948.1"/>
    </source>
</evidence>
<comment type="similarity">
    <text evidence="2">Belongs to the G-protein coupled receptor 2 family.</text>
</comment>
<dbReference type="PRINTS" id="PR00249">
    <property type="entry name" value="GPCRSECRETIN"/>
</dbReference>
<dbReference type="Gene3D" id="1.20.1070.10">
    <property type="entry name" value="Rhodopsin 7-helix transmembrane proteins"/>
    <property type="match status" value="1"/>
</dbReference>
<feature type="domain" description="G-protein coupled receptors family 2 profile 1" evidence="12">
    <location>
        <begin position="7"/>
        <end position="99"/>
    </location>
</feature>
<dbReference type="EMBL" id="KL363223">
    <property type="protein sequence ID" value="KFD52807.1"/>
    <property type="molecule type" value="Genomic_DNA"/>
</dbReference>
<dbReference type="GO" id="GO:0007188">
    <property type="term" value="P:adenylate cyclase-modulating G protein-coupled receptor signaling pathway"/>
    <property type="evidence" value="ECO:0007669"/>
    <property type="project" value="TreeGrafter"/>
</dbReference>
<evidence type="ECO:0000313" key="14">
    <source>
        <dbReference type="EMBL" id="KFD52807.1"/>
    </source>
</evidence>